<dbReference type="PROSITE" id="PS51284">
    <property type="entry name" value="DOC"/>
    <property type="match status" value="1"/>
</dbReference>
<evidence type="ECO:0000256" key="3">
    <source>
        <dbReference type="ARBA" id="ARBA00022776"/>
    </source>
</evidence>
<dbReference type="PANTHER" id="PTHR12936:SF0">
    <property type="entry name" value="ANAPHASE-PROMOTING COMPLEX SUBUNIT 10"/>
    <property type="match status" value="1"/>
</dbReference>
<feature type="compositionally biased region" description="Acidic residues" evidence="6">
    <location>
        <begin position="113"/>
        <end position="132"/>
    </location>
</feature>
<dbReference type="PANTHER" id="PTHR12936">
    <property type="entry name" value="ANAPHASE-PROMOTING COMPLEX 10"/>
    <property type="match status" value="1"/>
</dbReference>
<dbReference type="Pfam" id="PF03256">
    <property type="entry name" value="ANAPC10"/>
    <property type="match status" value="1"/>
</dbReference>
<keyword evidence="4" id="KW-0833">Ubl conjugation pathway</keyword>
<dbReference type="OrthoDB" id="24948at2759"/>
<dbReference type="CDD" id="cd08366">
    <property type="entry name" value="APC10"/>
    <property type="match status" value="1"/>
</dbReference>
<sequence>MSRRAQLARQDQARIIHQLQQHRAQLQAQAQAQEPQAQTQNPSTPLPNPSFNADPLPPTNNNNNNPSRAPPPIQPLSSSAEGGSSSATETDLDASPHHGDGASQSHSHSQQPPEEEPPEEPDEDEEEEEEEPTPSPSPSLPPSPTLREISSLASWTVSTYKPGCGVRELLSPSILNFWQSDGPQPHLLTIHFFKVVGIVRLRIYLDQELDESYTPTWMVFAAGMGEHDLVEFAEWRDEEASGWVEVDLDGVGGRDSGRGYGGEIIEEEEDNTRLGRDDGRVLRCMCLQVRVLENHQNGKDTHVRGVQVFARDENVKRSVVAVVEGLVVAAAEDGVRDGALERLEELSGLSDALLEPEWAREMVIR</sequence>
<dbReference type="SMART" id="SM01337">
    <property type="entry name" value="APC10"/>
    <property type="match status" value="1"/>
</dbReference>
<accession>A0A8H3IWJ6</accession>
<feature type="domain" description="DOC" evidence="7">
    <location>
        <begin position="125"/>
        <end position="335"/>
    </location>
</feature>
<comment type="similarity">
    <text evidence="1">Belongs to the APC10 family.</text>
</comment>
<proteinExistence type="inferred from homology"/>
<gene>
    <name evidence="8" type="ORF">GOMPHAMPRED_005849</name>
</gene>
<name>A0A8H3IWJ6_9LECA</name>
<keyword evidence="9" id="KW-1185">Reference proteome</keyword>
<dbReference type="GO" id="GO:0051301">
    <property type="term" value="P:cell division"/>
    <property type="evidence" value="ECO:0007669"/>
    <property type="project" value="UniProtKB-KW"/>
</dbReference>
<feature type="compositionally biased region" description="Pro residues" evidence="6">
    <location>
        <begin position="133"/>
        <end position="144"/>
    </location>
</feature>
<feature type="region of interest" description="Disordered" evidence="6">
    <location>
        <begin position="19"/>
        <end position="146"/>
    </location>
</feature>
<keyword evidence="5" id="KW-0131">Cell cycle</keyword>
<evidence type="ECO:0000256" key="6">
    <source>
        <dbReference type="SAM" id="MobiDB-lite"/>
    </source>
</evidence>
<dbReference type="Gene3D" id="2.60.120.260">
    <property type="entry name" value="Galactose-binding domain-like"/>
    <property type="match status" value="1"/>
</dbReference>
<dbReference type="SUPFAM" id="SSF49785">
    <property type="entry name" value="Galactose-binding domain-like"/>
    <property type="match status" value="1"/>
</dbReference>
<reference evidence="8" key="1">
    <citation type="submission" date="2021-03" db="EMBL/GenBank/DDBJ databases">
        <authorList>
            <person name="Tagirdzhanova G."/>
        </authorList>
    </citation>
    <scope>NUCLEOTIDE SEQUENCE</scope>
</reference>
<evidence type="ECO:0000313" key="8">
    <source>
        <dbReference type="EMBL" id="CAF9931220.1"/>
    </source>
</evidence>
<feature type="compositionally biased region" description="Low complexity" evidence="6">
    <location>
        <begin position="77"/>
        <end position="89"/>
    </location>
</feature>
<feature type="compositionally biased region" description="Low complexity" evidence="6">
    <location>
        <begin position="19"/>
        <end position="40"/>
    </location>
</feature>
<dbReference type="EMBL" id="CAJPDQ010000038">
    <property type="protein sequence ID" value="CAF9931220.1"/>
    <property type="molecule type" value="Genomic_DNA"/>
</dbReference>
<organism evidence="8 9">
    <name type="scientific">Gomphillus americanus</name>
    <dbReference type="NCBI Taxonomy" id="1940652"/>
    <lineage>
        <taxon>Eukaryota</taxon>
        <taxon>Fungi</taxon>
        <taxon>Dikarya</taxon>
        <taxon>Ascomycota</taxon>
        <taxon>Pezizomycotina</taxon>
        <taxon>Lecanoromycetes</taxon>
        <taxon>OSLEUM clade</taxon>
        <taxon>Ostropomycetidae</taxon>
        <taxon>Ostropales</taxon>
        <taxon>Graphidaceae</taxon>
        <taxon>Gomphilloideae</taxon>
        <taxon>Gomphillus</taxon>
    </lineage>
</organism>
<evidence type="ECO:0000313" key="9">
    <source>
        <dbReference type="Proteomes" id="UP000664169"/>
    </source>
</evidence>
<keyword evidence="2" id="KW-0132">Cell division</keyword>
<dbReference type="GO" id="GO:0005680">
    <property type="term" value="C:anaphase-promoting complex"/>
    <property type="evidence" value="ECO:0007669"/>
    <property type="project" value="InterPro"/>
</dbReference>
<dbReference type="Proteomes" id="UP000664169">
    <property type="component" value="Unassembled WGS sequence"/>
</dbReference>
<dbReference type="InterPro" id="IPR004939">
    <property type="entry name" value="APC_su10/DOC_dom"/>
</dbReference>
<evidence type="ECO:0000259" key="7">
    <source>
        <dbReference type="PROSITE" id="PS51284"/>
    </source>
</evidence>
<comment type="caution">
    <text evidence="8">The sequence shown here is derived from an EMBL/GenBank/DDBJ whole genome shotgun (WGS) entry which is preliminary data.</text>
</comment>
<dbReference type="InterPro" id="IPR016901">
    <property type="entry name" value="APC10/Doc1"/>
</dbReference>
<dbReference type="GO" id="GO:0070979">
    <property type="term" value="P:protein K11-linked ubiquitination"/>
    <property type="evidence" value="ECO:0007669"/>
    <property type="project" value="TreeGrafter"/>
</dbReference>
<dbReference type="InterPro" id="IPR008979">
    <property type="entry name" value="Galactose-bd-like_sf"/>
</dbReference>
<dbReference type="GO" id="GO:0031145">
    <property type="term" value="P:anaphase-promoting complex-dependent catabolic process"/>
    <property type="evidence" value="ECO:0007669"/>
    <property type="project" value="InterPro"/>
</dbReference>
<keyword evidence="3" id="KW-0498">Mitosis</keyword>
<evidence type="ECO:0000256" key="5">
    <source>
        <dbReference type="ARBA" id="ARBA00023306"/>
    </source>
</evidence>
<evidence type="ECO:0000256" key="2">
    <source>
        <dbReference type="ARBA" id="ARBA00022618"/>
    </source>
</evidence>
<evidence type="ECO:0000256" key="4">
    <source>
        <dbReference type="ARBA" id="ARBA00022786"/>
    </source>
</evidence>
<protein>
    <recommendedName>
        <fullName evidence="7">DOC domain-containing protein</fullName>
    </recommendedName>
</protein>
<dbReference type="AlphaFoldDB" id="A0A8H3IWJ6"/>
<feature type="compositionally biased region" description="Polar residues" evidence="6">
    <location>
        <begin position="102"/>
        <end position="111"/>
    </location>
</feature>
<evidence type="ECO:0000256" key="1">
    <source>
        <dbReference type="ARBA" id="ARBA00006762"/>
    </source>
</evidence>